<dbReference type="OMA" id="DIENAMH"/>
<gene>
    <name evidence="9" type="ORF">HannXRQ_Chr17g0544701</name>
    <name evidence="8" type="ORF">HanXRQr2_Chr07g0294061</name>
</gene>
<dbReference type="Gene3D" id="3.30.460.10">
    <property type="entry name" value="Beta Polymerase, domain 2"/>
    <property type="match status" value="1"/>
</dbReference>
<dbReference type="EC" id="2.7.7.19" evidence="8"/>
<reference evidence="8 10" key="1">
    <citation type="journal article" date="2017" name="Nature">
        <title>The sunflower genome provides insights into oil metabolism, flowering and Asterid evolution.</title>
        <authorList>
            <person name="Badouin H."/>
            <person name="Gouzy J."/>
            <person name="Grassa C.J."/>
            <person name="Murat F."/>
            <person name="Staton S.E."/>
            <person name="Cottret L."/>
            <person name="Lelandais-Briere C."/>
            <person name="Owens G.L."/>
            <person name="Carrere S."/>
            <person name="Mayjonade B."/>
            <person name="Legrand L."/>
            <person name="Gill N."/>
            <person name="Kane N.C."/>
            <person name="Bowers J.E."/>
            <person name="Hubner S."/>
            <person name="Bellec A."/>
            <person name="Berard A."/>
            <person name="Berges H."/>
            <person name="Blanchet N."/>
            <person name="Boniface M.C."/>
            <person name="Brunel D."/>
            <person name="Catrice O."/>
            <person name="Chaidir N."/>
            <person name="Claudel C."/>
            <person name="Donnadieu C."/>
            <person name="Faraut T."/>
            <person name="Fievet G."/>
            <person name="Helmstetter N."/>
            <person name="King M."/>
            <person name="Knapp S.J."/>
            <person name="Lai Z."/>
            <person name="Le Paslier M.C."/>
            <person name="Lippi Y."/>
            <person name="Lorenzon L."/>
            <person name="Mandel J.R."/>
            <person name="Marage G."/>
            <person name="Marchand G."/>
            <person name="Marquand E."/>
            <person name="Bret-Mestries E."/>
            <person name="Morien E."/>
            <person name="Nambeesan S."/>
            <person name="Nguyen T."/>
            <person name="Pegot-Espagnet P."/>
            <person name="Pouilly N."/>
            <person name="Raftis F."/>
            <person name="Sallet E."/>
            <person name="Schiex T."/>
            <person name="Thomas J."/>
            <person name="Vandecasteele C."/>
            <person name="Vares D."/>
            <person name="Vear F."/>
            <person name="Vautrin S."/>
            <person name="Crespi M."/>
            <person name="Mangin B."/>
            <person name="Burke J.M."/>
            <person name="Salse J."/>
            <person name="Munos S."/>
            <person name="Vincourt P."/>
            <person name="Rieseberg L.H."/>
            <person name="Langlade N.B."/>
        </authorList>
    </citation>
    <scope>NUCLEOTIDE SEQUENCE [LARGE SCALE GENOMIC DNA]</scope>
    <source>
        <strain evidence="10">cv. SF193</strain>
        <tissue evidence="8">Leaves</tissue>
    </source>
</reference>
<dbReference type="STRING" id="4232.A0A251RNQ3"/>
<dbReference type="SUPFAM" id="SSF81301">
    <property type="entry name" value="Nucleotidyltransferase"/>
    <property type="match status" value="1"/>
</dbReference>
<accession>A0A251RNQ3</accession>
<dbReference type="CDD" id="cd05398">
    <property type="entry name" value="NT_ClassII-CCAase"/>
    <property type="match status" value="1"/>
</dbReference>
<keyword evidence="4" id="KW-0694">RNA-binding</keyword>
<feature type="region of interest" description="Disordered" evidence="5">
    <location>
        <begin position="515"/>
        <end position="558"/>
    </location>
</feature>
<dbReference type="Proteomes" id="UP000215914">
    <property type="component" value="Chromosome 17"/>
</dbReference>
<dbReference type="Pfam" id="PF01743">
    <property type="entry name" value="PolyA_pol"/>
    <property type="match status" value="1"/>
</dbReference>
<keyword evidence="10" id="KW-1185">Reference proteome</keyword>
<dbReference type="PANTHER" id="PTHR43051:SF1">
    <property type="entry name" value="POLYNUCLEOTIDE ADENYLYLTRANSFERASE FAMILY PROTEIN"/>
    <property type="match status" value="1"/>
</dbReference>
<protein>
    <submittedName>
        <fullName evidence="8">Polynucleotide adenylyltransferase</fullName>
        <ecNumber evidence="8">2.7.7.19</ecNumber>
    </submittedName>
    <submittedName>
        <fullName evidence="9">Putative poly A polymerase, head domain-containing protein</fullName>
    </submittedName>
</protein>
<reference evidence="9" key="2">
    <citation type="submission" date="2017-02" db="EMBL/GenBank/DDBJ databases">
        <title>Sunflower complete genome.</title>
        <authorList>
            <person name="Langlade N."/>
            <person name="Munos S."/>
        </authorList>
    </citation>
    <scope>NUCLEOTIDE SEQUENCE [LARGE SCALE GENOMIC DNA]</scope>
    <source>
        <tissue evidence="9">Leaves</tissue>
    </source>
</reference>
<dbReference type="InterPro" id="IPR002646">
    <property type="entry name" value="PolA_pol_head_dom"/>
</dbReference>
<evidence type="ECO:0000256" key="1">
    <source>
        <dbReference type="ARBA" id="ARBA00007265"/>
    </source>
</evidence>
<dbReference type="InParanoid" id="A0A251RNQ3"/>
<sequence length="630" mass="70787">MAAISVKRNSVVSRFKPLLSSQCLYHKLAEAGNKPRPRSEKDSPFQLGELNIISKWQKMDSRSLGITRKVPSSPYTLIKILRSRGFEAYLVGGCVRDLLLNRTPKDFDVITTADLDQIKKQFHRCMIVGRRFPICMVHIKGSVIEVSSFKTLAKHSENKEKFLVSQMPRGCDKSDLNLWKNSMHRDFTVNSLFFDPIIHKIYDYNNGMKDLLDLKLRTLVPANESFTEDCARILRGLRLAARLGLSFSKDIESAIHKHASSILTLSAPRIMMEMNYMLSFGAAESSLRLLHRYHILKILLPFQAAYFSRQTTGSGQHTMMLMKLFSHLDKFVSCDKPSAPSLWIGLLAFHQALLDKPQHPFVVLTFGSVLYHQSWEDGIMFARKYVQPLVNFDPETLDPYTPLSDDEVAKKVNKLAMRVIDSIDILVDADVLNNTMSKFPCSPCSGLVFISKNAAHSTAQLFHVLSHKVLPPSKGRSSFEMNNQLLGKGDPSETRFALGKIIMNTMGCGIDNQPALPESVHVTPPDSSLQKLNAKSSSSKKQNAATEKPIKEIADSDHAIEKPEEICVSKSPIQELMATLESIIEDEEDLPSQLEGQNAKEKVNSPADVQQSVDRKDKRKQVLQLSSLFK</sequence>
<dbReference type="Gramene" id="mRNA:HanXRQr2_Chr07g0294061">
    <property type="protein sequence ID" value="mRNA:HanXRQr2_Chr07g0294061"/>
    <property type="gene ID" value="HanXRQr2_Chr07g0294061"/>
</dbReference>
<evidence type="ECO:0000256" key="5">
    <source>
        <dbReference type="SAM" id="MobiDB-lite"/>
    </source>
</evidence>
<dbReference type="PANTHER" id="PTHR43051">
    <property type="entry name" value="POLYNUCLEOTIDE ADENYLYLTRANSFERASE FAMILY PROTEIN"/>
    <property type="match status" value="1"/>
</dbReference>
<dbReference type="FunCoup" id="A0A251RNQ3">
    <property type="interactions" value="958"/>
</dbReference>
<dbReference type="AlphaFoldDB" id="A0A251RNQ3"/>
<comment type="similarity">
    <text evidence="1 4">Belongs to the tRNA nucleotidyltransferase/poly(A) polymerase family.</text>
</comment>
<dbReference type="GO" id="GO:0003723">
    <property type="term" value="F:RNA binding"/>
    <property type="evidence" value="ECO:0007669"/>
    <property type="project" value="UniProtKB-KW"/>
</dbReference>
<feature type="domain" description="Poly A polymerase head" evidence="6">
    <location>
        <begin position="88"/>
        <end position="216"/>
    </location>
</feature>
<dbReference type="GO" id="GO:0005739">
    <property type="term" value="C:mitochondrion"/>
    <property type="evidence" value="ECO:0000318"/>
    <property type="project" value="GO_Central"/>
</dbReference>
<evidence type="ECO:0000313" key="9">
    <source>
        <dbReference type="EMBL" id="OTF85880.1"/>
    </source>
</evidence>
<keyword evidence="2 4" id="KW-0808">Transferase</keyword>
<dbReference type="InterPro" id="IPR052191">
    <property type="entry name" value="tRNA_ntf/polyA_polymerase_I"/>
</dbReference>
<dbReference type="InterPro" id="IPR032828">
    <property type="entry name" value="PolyA_RNA-bd"/>
</dbReference>
<dbReference type="OrthoDB" id="445712at2759"/>
<evidence type="ECO:0000259" key="7">
    <source>
        <dbReference type="Pfam" id="PF12627"/>
    </source>
</evidence>
<feature type="domain" description="tRNA nucleotidyltransferase/poly(A) polymerase RNA and SrmB- binding" evidence="7">
    <location>
        <begin position="244"/>
        <end position="305"/>
    </location>
</feature>
<dbReference type="GO" id="GO:0001680">
    <property type="term" value="P:tRNA 3'-terminal CCA addition"/>
    <property type="evidence" value="ECO:0007669"/>
    <property type="project" value="UniProtKB-ARBA"/>
</dbReference>
<evidence type="ECO:0000313" key="8">
    <source>
        <dbReference type="EMBL" id="KAF5798534.1"/>
    </source>
</evidence>
<name>A0A251RNQ3_HELAN</name>
<dbReference type="GO" id="GO:1990817">
    <property type="term" value="F:poly(A) RNA polymerase activity"/>
    <property type="evidence" value="ECO:0007669"/>
    <property type="project" value="UniProtKB-EC"/>
</dbReference>
<evidence type="ECO:0000256" key="4">
    <source>
        <dbReference type="RuleBase" id="RU003953"/>
    </source>
</evidence>
<evidence type="ECO:0000259" key="6">
    <source>
        <dbReference type="Pfam" id="PF01743"/>
    </source>
</evidence>
<feature type="region of interest" description="Disordered" evidence="5">
    <location>
        <begin position="585"/>
        <end position="630"/>
    </location>
</feature>
<evidence type="ECO:0000256" key="2">
    <source>
        <dbReference type="ARBA" id="ARBA00022679"/>
    </source>
</evidence>
<dbReference type="SUPFAM" id="SSF81891">
    <property type="entry name" value="Poly A polymerase C-terminal region-like"/>
    <property type="match status" value="1"/>
</dbReference>
<proteinExistence type="inferred from homology"/>
<dbReference type="EMBL" id="MNCJ02000322">
    <property type="protein sequence ID" value="KAF5798534.1"/>
    <property type="molecule type" value="Genomic_DNA"/>
</dbReference>
<dbReference type="GO" id="GO:0000166">
    <property type="term" value="F:nucleotide binding"/>
    <property type="evidence" value="ECO:0007669"/>
    <property type="project" value="UniProtKB-KW"/>
</dbReference>
<evidence type="ECO:0000256" key="3">
    <source>
        <dbReference type="ARBA" id="ARBA00022741"/>
    </source>
</evidence>
<keyword evidence="3" id="KW-0547">Nucleotide-binding</keyword>
<organism evidence="9 10">
    <name type="scientific">Helianthus annuus</name>
    <name type="common">Common sunflower</name>
    <dbReference type="NCBI Taxonomy" id="4232"/>
    <lineage>
        <taxon>Eukaryota</taxon>
        <taxon>Viridiplantae</taxon>
        <taxon>Streptophyta</taxon>
        <taxon>Embryophyta</taxon>
        <taxon>Tracheophyta</taxon>
        <taxon>Spermatophyta</taxon>
        <taxon>Magnoliopsida</taxon>
        <taxon>eudicotyledons</taxon>
        <taxon>Gunneridae</taxon>
        <taxon>Pentapetalae</taxon>
        <taxon>asterids</taxon>
        <taxon>campanulids</taxon>
        <taxon>Asterales</taxon>
        <taxon>Asteraceae</taxon>
        <taxon>Asteroideae</taxon>
        <taxon>Heliantheae alliance</taxon>
        <taxon>Heliantheae</taxon>
        <taxon>Helianthus</taxon>
    </lineage>
</organism>
<dbReference type="GO" id="GO:0097222">
    <property type="term" value="P:mitochondrial mRNA polyadenylation"/>
    <property type="evidence" value="ECO:0000318"/>
    <property type="project" value="GO_Central"/>
</dbReference>
<dbReference type="InterPro" id="IPR043519">
    <property type="entry name" value="NT_sf"/>
</dbReference>
<dbReference type="Gene3D" id="1.10.3090.10">
    <property type="entry name" value="cca-adding enzyme, domain 2"/>
    <property type="match status" value="1"/>
</dbReference>
<dbReference type="EMBL" id="CM007906">
    <property type="protein sequence ID" value="OTF85880.1"/>
    <property type="molecule type" value="Genomic_DNA"/>
</dbReference>
<dbReference type="Pfam" id="PF12627">
    <property type="entry name" value="PolyA_pol_RNAbd"/>
    <property type="match status" value="1"/>
</dbReference>
<feature type="compositionally biased region" description="Low complexity" evidence="5">
    <location>
        <begin position="527"/>
        <end position="544"/>
    </location>
</feature>
<keyword evidence="8" id="KW-0548">Nucleotidyltransferase</keyword>
<reference evidence="8" key="3">
    <citation type="submission" date="2020-06" db="EMBL/GenBank/DDBJ databases">
        <title>Helianthus annuus Genome sequencing and assembly Release 2.</title>
        <authorList>
            <person name="Gouzy J."/>
            <person name="Langlade N."/>
            <person name="Munos S."/>
        </authorList>
    </citation>
    <scope>NUCLEOTIDE SEQUENCE</scope>
    <source>
        <tissue evidence="8">Leaves</tissue>
    </source>
</reference>
<evidence type="ECO:0000313" key="10">
    <source>
        <dbReference type="Proteomes" id="UP000215914"/>
    </source>
</evidence>
<feature type="compositionally biased region" description="Basic and acidic residues" evidence="5">
    <location>
        <begin position="548"/>
        <end position="558"/>
    </location>
</feature>